<dbReference type="SUPFAM" id="SSF53756">
    <property type="entry name" value="UDP-Glycosyltransferase/glycogen phosphorylase"/>
    <property type="match status" value="1"/>
</dbReference>
<evidence type="ECO:0000313" key="5">
    <source>
        <dbReference type="Proteomes" id="UP001501666"/>
    </source>
</evidence>
<keyword evidence="5" id="KW-1185">Reference proteome</keyword>
<reference evidence="4 5" key="1">
    <citation type="journal article" date="2019" name="Int. J. Syst. Evol. Microbiol.">
        <title>The Global Catalogue of Microorganisms (GCM) 10K type strain sequencing project: providing services to taxonomists for standard genome sequencing and annotation.</title>
        <authorList>
            <consortium name="The Broad Institute Genomics Platform"/>
            <consortium name="The Broad Institute Genome Sequencing Center for Infectious Disease"/>
            <person name="Wu L."/>
            <person name="Ma J."/>
        </authorList>
    </citation>
    <scope>NUCLEOTIDE SEQUENCE [LARGE SCALE GENOMIC DNA]</scope>
    <source>
        <strain evidence="4 5">JCM 6835</strain>
    </source>
</reference>
<organism evidence="4 5">
    <name type="scientific">Nonomuraea recticatena</name>
    <dbReference type="NCBI Taxonomy" id="46178"/>
    <lineage>
        <taxon>Bacteria</taxon>
        <taxon>Bacillati</taxon>
        <taxon>Actinomycetota</taxon>
        <taxon>Actinomycetes</taxon>
        <taxon>Streptosporangiales</taxon>
        <taxon>Streptosporangiaceae</taxon>
        <taxon>Nonomuraea</taxon>
    </lineage>
</organism>
<dbReference type="Proteomes" id="UP001501666">
    <property type="component" value="Unassembled WGS sequence"/>
</dbReference>
<dbReference type="Pfam" id="PF00534">
    <property type="entry name" value="Glycos_transf_1"/>
    <property type="match status" value="1"/>
</dbReference>
<dbReference type="RefSeq" id="WP_346146964.1">
    <property type="nucleotide sequence ID" value="NZ_BAAATE010000006.1"/>
</dbReference>
<dbReference type="CDD" id="cd03820">
    <property type="entry name" value="GT4_AmsD-like"/>
    <property type="match status" value="1"/>
</dbReference>
<protein>
    <submittedName>
        <fullName evidence="4">Glycosyltransferase family 4 protein</fullName>
    </submittedName>
</protein>
<dbReference type="InterPro" id="IPR001296">
    <property type="entry name" value="Glyco_trans_1"/>
</dbReference>
<feature type="domain" description="Glycosyl transferase family 1" evidence="3">
    <location>
        <begin position="200"/>
        <end position="356"/>
    </location>
</feature>
<dbReference type="EMBL" id="BAAATE010000006">
    <property type="protein sequence ID" value="GAA2659301.1"/>
    <property type="molecule type" value="Genomic_DNA"/>
</dbReference>
<evidence type="ECO:0000259" key="3">
    <source>
        <dbReference type="Pfam" id="PF00534"/>
    </source>
</evidence>
<name>A0ABN3RRZ7_9ACTN</name>
<dbReference type="Gene3D" id="3.40.50.2000">
    <property type="entry name" value="Glycogen Phosphorylase B"/>
    <property type="match status" value="2"/>
</dbReference>
<evidence type="ECO:0000256" key="1">
    <source>
        <dbReference type="ARBA" id="ARBA00022679"/>
    </source>
</evidence>
<keyword evidence="1" id="KW-0808">Transferase</keyword>
<proteinExistence type="predicted"/>
<feature type="region of interest" description="Disordered" evidence="2">
    <location>
        <begin position="594"/>
        <end position="619"/>
    </location>
</feature>
<dbReference type="PANTHER" id="PTHR12526:SF627">
    <property type="entry name" value="D-RHAMNOSYLTRANSFERASE WBPZ"/>
    <property type="match status" value="1"/>
</dbReference>
<evidence type="ECO:0000256" key="2">
    <source>
        <dbReference type="SAM" id="MobiDB-lite"/>
    </source>
</evidence>
<accession>A0ABN3RRZ7</accession>
<gene>
    <name evidence="4" type="ORF">GCM10010412_031170</name>
</gene>
<comment type="caution">
    <text evidence="4">The sequence shown here is derived from an EMBL/GenBank/DDBJ whole genome shotgun (WGS) entry which is preliminary data.</text>
</comment>
<sequence>MKIVFLIQNLYGIGGTIRSTVNLTAALAERHEVEVVSILRTADQPSFDIDARVRVRDLVDLRESSPDFAGDDPRQAQPSEDAARGDTRGHHHCSLLTDQRMAAYLAECDADMVIATRPALIAYLAKYGTRRYLKVGQEHWIHNGHSQRLRADLRELCPDLDVLVTVSEGDAEVYRTKMPFADTAVVSIPNSVPQPKVGPSTLDTKTIVAAGRLITVKRYPLLIEAFAKVAAERPDWRLRLYGKGPEAPHLQQVIDDLGLNGRALMMGPRSPIETEWAKGSIAAVSSQLESFGMTIVEAMRCGVPVVSVDCPYGPGEIISHGTDGLLVSEATPSALADALLRLIEDEPLRHAMGAAALRNAQRFDPAEIALRYERLYAEHMPARRMRGLARLRDLGARTIAGARSLVPRKAADQPLAAQAPVTTHCLVRQDGGLTIRLIREPWATGALATKALALRHRGTATTIELPLVPAEDGAMEARLDRGAHRLAEGRWDVYQVRPGKRRRRLAAGLCDSRALVNAFPDLRRPLETWTPYATDTGELSLAVRARTMHAEVTDVVSASTGLTVHGLLINLPEGRPALTLLAVRRVARRAAASLDQDELTAPSLDQDEETAPSLDQGEETAPLLDQGEEAASSLDQDDVPGARIALRAQSHLDGRFSCSVPYQRLLEARSHSHEVWDLYLRPGEEGQEGEPIRLGRFCDDIAERKGVERYPHQQVEDALIRPFYTAGNELSVRVTPPPVEDESAV</sequence>
<feature type="region of interest" description="Disordered" evidence="2">
    <location>
        <begin position="64"/>
        <end position="89"/>
    </location>
</feature>
<evidence type="ECO:0000313" key="4">
    <source>
        <dbReference type="EMBL" id="GAA2659301.1"/>
    </source>
</evidence>
<dbReference type="PANTHER" id="PTHR12526">
    <property type="entry name" value="GLYCOSYLTRANSFERASE"/>
    <property type="match status" value="1"/>
</dbReference>